<sequence>MTDQPEPSPAESTRKSLEHPSTFCPDVLYHGELRARLRGAEAERAARVAAGVFDAVPRVSRALAGKDVLVTGGSGFMGRVLLEKLLRSCPDIGTVYLLLRAKKGVALADRVAGIVNVPVPCTAQRPPPARAPAPEPCVASPSITA</sequence>
<dbReference type="SUPFAM" id="SSF51735">
    <property type="entry name" value="NAD(P)-binding Rossmann-fold domains"/>
    <property type="match status" value="1"/>
</dbReference>
<dbReference type="GO" id="GO:0035336">
    <property type="term" value="P:long-chain fatty-acyl-CoA metabolic process"/>
    <property type="evidence" value="ECO:0007669"/>
    <property type="project" value="TreeGrafter"/>
</dbReference>
<dbReference type="InterPro" id="IPR026055">
    <property type="entry name" value="FAR"/>
</dbReference>
<comment type="function">
    <text evidence="1">Catalyzes the reduction of fatty acyl-CoA to fatty alcohols.</text>
</comment>
<dbReference type="PANTHER" id="PTHR11011:SF116">
    <property type="entry name" value="FATTY ACYL-COA REDUCTASE CG5065-RELATED"/>
    <property type="match status" value="1"/>
</dbReference>
<feature type="compositionally biased region" description="Pro residues" evidence="2">
    <location>
        <begin position="125"/>
        <end position="135"/>
    </location>
</feature>
<keyword evidence="1" id="KW-0444">Lipid biosynthesis</keyword>
<dbReference type="InterPro" id="IPR036291">
    <property type="entry name" value="NAD(P)-bd_dom_sf"/>
</dbReference>
<feature type="domain" description="Thioester reductase (TE)" evidence="3">
    <location>
        <begin position="70"/>
        <end position="112"/>
    </location>
</feature>
<keyword evidence="1" id="KW-0521">NADP</keyword>
<comment type="caution">
    <text evidence="4">The sequence shown here is derived from an EMBL/GenBank/DDBJ whole genome shotgun (WGS) entry which is preliminary data.</text>
</comment>
<dbReference type="PANTHER" id="PTHR11011">
    <property type="entry name" value="MALE STERILITY PROTEIN 2-RELATED"/>
    <property type="match status" value="1"/>
</dbReference>
<comment type="catalytic activity">
    <reaction evidence="1">
        <text>a long-chain fatty acyl-CoA + 2 NADPH + 2 H(+) = a long-chain primary fatty alcohol + 2 NADP(+) + CoA</text>
        <dbReference type="Rhea" id="RHEA:52716"/>
        <dbReference type="ChEBI" id="CHEBI:15378"/>
        <dbReference type="ChEBI" id="CHEBI:57287"/>
        <dbReference type="ChEBI" id="CHEBI:57783"/>
        <dbReference type="ChEBI" id="CHEBI:58349"/>
        <dbReference type="ChEBI" id="CHEBI:77396"/>
        <dbReference type="ChEBI" id="CHEBI:83139"/>
        <dbReference type="EC" id="1.2.1.84"/>
    </reaction>
</comment>
<dbReference type="GO" id="GO:0005777">
    <property type="term" value="C:peroxisome"/>
    <property type="evidence" value="ECO:0007669"/>
    <property type="project" value="TreeGrafter"/>
</dbReference>
<dbReference type="EMBL" id="JAHWGI010001399">
    <property type="protein sequence ID" value="KAK3929371.1"/>
    <property type="molecule type" value="Genomic_DNA"/>
</dbReference>
<dbReference type="InterPro" id="IPR013120">
    <property type="entry name" value="FAR_NAD-bd"/>
</dbReference>
<protein>
    <recommendedName>
        <fullName evidence="1">Fatty acyl-CoA reductase</fullName>
        <ecNumber evidence="1">1.2.1.84</ecNumber>
    </recommendedName>
</protein>
<evidence type="ECO:0000313" key="5">
    <source>
        <dbReference type="Proteomes" id="UP001219518"/>
    </source>
</evidence>
<keyword evidence="1" id="KW-0560">Oxidoreductase</keyword>
<evidence type="ECO:0000313" key="4">
    <source>
        <dbReference type="EMBL" id="KAK3929371.1"/>
    </source>
</evidence>
<dbReference type="EC" id="1.2.1.84" evidence="1"/>
<evidence type="ECO:0000259" key="3">
    <source>
        <dbReference type="Pfam" id="PF07993"/>
    </source>
</evidence>
<evidence type="ECO:0000256" key="1">
    <source>
        <dbReference type="RuleBase" id="RU363097"/>
    </source>
</evidence>
<accession>A0AAE1HZG9</accession>
<dbReference type="AlphaFoldDB" id="A0AAE1HZG9"/>
<dbReference type="Proteomes" id="UP001219518">
    <property type="component" value="Unassembled WGS sequence"/>
</dbReference>
<reference evidence="4" key="2">
    <citation type="journal article" date="2023" name="BMC Genomics">
        <title>Pest status, molecular evolution, and epigenetic factors derived from the genome assembly of Frankliniella fusca, a thysanopteran phytovirus vector.</title>
        <authorList>
            <person name="Catto M.A."/>
            <person name="Labadie P.E."/>
            <person name="Jacobson A.L."/>
            <person name="Kennedy G.G."/>
            <person name="Srinivasan R."/>
            <person name="Hunt B.G."/>
        </authorList>
    </citation>
    <scope>NUCLEOTIDE SEQUENCE</scope>
    <source>
        <strain evidence="4">PL_HMW_Pooled</strain>
    </source>
</reference>
<keyword evidence="5" id="KW-1185">Reference proteome</keyword>
<dbReference type="GO" id="GO:0102965">
    <property type="term" value="F:alcohol-forming long-chain fatty acyl-CoA reductase activity"/>
    <property type="evidence" value="ECO:0007669"/>
    <property type="project" value="UniProtKB-EC"/>
</dbReference>
<keyword evidence="1" id="KW-0443">Lipid metabolism</keyword>
<evidence type="ECO:0000256" key="2">
    <source>
        <dbReference type="SAM" id="MobiDB-lite"/>
    </source>
</evidence>
<gene>
    <name evidence="4" type="ORF">KUF71_017831</name>
</gene>
<organism evidence="4 5">
    <name type="scientific">Frankliniella fusca</name>
    <dbReference type="NCBI Taxonomy" id="407009"/>
    <lineage>
        <taxon>Eukaryota</taxon>
        <taxon>Metazoa</taxon>
        <taxon>Ecdysozoa</taxon>
        <taxon>Arthropoda</taxon>
        <taxon>Hexapoda</taxon>
        <taxon>Insecta</taxon>
        <taxon>Pterygota</taxon>
        <taxon>Neoptera</taxon>
        <taxon>Paraneoptera</taxon>
        <taxon>Thysanoptera</taxon>
        <taxon>Terebrantia</taxon>
        <taxon>Thripoidea</taxon>
        <taxon>Thripidae</taxon>
        <taxon>Frankliniella</taxon>
    </lineage>
</organism>
<dbReference type="GO" id="GO:0080019">
    <property type="term" value="F:alcohol-forming very long-chain fatty acyl-CoA reductase activity"/>
    <property type="evidence" value="ECO:0007669"/>
    <property type="project" value="InterPro"/>
</dbReference>
<dbReference type="Pfam" id="PF07993">
    <property type="entry name" value="NAD_binding_4"/>
    <property type="match status" value="1"/>
</dbReference>
<reference evidence="4" key="1">
    <citation type="submission" date="2021-07" db="EMBL/GenBank/DDBJ databases">
        <authorList>
            <person name="Catto M.A."/>
            <person name="Jacobson A."/>
            <person name="Kennedy G."/>
            <person name="Labadie P."/>
            <person name="Hunt B.G."/>
            <person name="Srinivasan R."/>
        </authorList>
    </citation>
    <scope>NUCLEOTIDE SEQUENCE</scope>
    <source>
        <strain evidence="4">PL_HMW_Pooled</strain>
        <tissue evidence="4">Head</tissue>
    </source>
</reference>
<name>A0AAE1HZG9_9NEOP</name>
<dbReference type="Gene3D" id="3.40.50.720">
    <property type="entry name" value="NAD(P)-binding Rossmann-like Domain"/>
    <property type="match status" value="1"/>
</dbReference>
<comment type="similarity">
    <text evidence="1">Belongs to the fatty acyl-CoA reductase family.</text>
</comment>
<feature type="region of interest" description="Disordered" evidence="2">
    <location>
        <begin position="124"/>
        <end position="145"/>
    </location>
</feature>
<proteinExistence type="inferred from homology"/>